<dbReference type="InterPro" id="IPR002557">
    <property type="entry name" value="Chitin-bd_dom"/>
</dbReference>
<reference evidence="3" key="1">
    <citation type="submission" date="2022-08" db="UniProtKB">
        <authorList>
            <consortium name="EnsemblMetazoa"/>
        </authorList>
    </citation>
    <scope>IDENTIFICATION</scope>
    <source>
        <strain evidence="3">05x7-T-G4-1.051#20</strain>
    </source>
</reference>
<dbReference type="GO" id="GO:0005576">
    <property type="term" value="C:extracellular region"/>
    <property type="evidence" value="ECO:0007669"/>
    <property type="project" value="InterPro"/>
</dbReference>
<accession>A0A8W8JNG7</accession>
<sequence length="216" mass="24006">MLKTRVLKVHPCLRILMMCIILHGKAKTLVAGSNSCEITRSTVRVVNGCPDSEESSIEAAERKNCSAYANYCDEPERLLYHCVINEYVNQTLEVCAYVQNKVLGKCTSYSISGNVVQANLRADCTEFKENSCSHFYRSDVAYNYPGCYQLTKKITIASNNSMSSRDPDTTAVFTKPSPNKHEVAGKEEKMNTNTATIAKIPPLLFVTIIDLIVFAV</sequence>
<dbReference type="PROSITE" id="PS50940">
    <property type="entry name" value="CHIT_BIND_II"/>
    <property type="match status" value="1"/>
</dbReference>
<evidence type="ECO:0000259" key="2">
    <source>
        <dbReference type="PROSITE" id="PS50940"/>
    </source>
</evidence>
<keyword evidence="1" id="KW-0732">Signal</keyword>
<dbReference type="EnsemblMetazoa" id="G19531.1">
    <property type="protein sequence ID" value="G19531.1:cds"/>
    <property type="gene ID" value="G19531"/>
</dbReference>
<feature type="signal peptide" evidence="1">
    <location>
        <begin position="1"/>
        <end position="26"/>
    </location>
</feature>
<protein>
    <recommendedName>
        <fullName evidence="2">Chitin-binding type-2 domain-containing protein</fullName>
    </recommendedName>
</protein>
<evidence type="ECO:0000313" key="4">
    <source>
        <dbReference type="Proteomes" id="UP000005408"/>
    </source>
</evidence>
<dbReference type="GO" id="GO:0008061">
    <property type="term" value="F:chitin binding"/>
    <property type="evidence" value="ECO:0007669"/>
    <property type="project" value="InterPro"/>
</dbReference>
<dbReference type="AlphaFoldDB" id="A0A8W8JNG7"/>
<name>A0A8W8JNG7_MAGGI</name>
<feature type="domain" description="Chitin-binding type-2" evidence="2">
    <location>
        <begin position="46"/>
        <end position="108"/>
    </location>
</feature>
<evidence type="ECO:0000313" key="3">
    <source>
        <dbReference type="EnsemblMetazoa" id="G19531.1:cds"/>
    </source>
</evidence>
<evidence type="ECO:0000256" key="1">
    <source>
        <dbReference type="SAM" id="SignalP"/>
    </source>
</evidence>
<keyword evidence="4" id="KW-1185">Reference proteome</keyword>
<proteinExistence type="predicted"/>
<organism evidence="3 4">
    <name type="scientific">Magallana gigas</name>
    <name type="common">Pacific oyster</name>
    <name type="synonym">Crassostrea gigas</name>
    <dbReference type="NCBI Taxonomy" id="29159"/>
    <lineage>
        <taxon>Eukaryota</taxon>
        <taxon>Metazoa</taxon>
        <taxon>Spiralia</taxon>
        <taxon>Lophotrochozoa</taxon>
        <taxon>Mollusca</taxon>
        <taxon>Bivalvia</taxon>
        <taxon>Autobranchia</taxon>
        <taxon>Pteriomorphia</taxon>
        <taxon>Ostreida</taxon>
        <taxon>Ostreoidea</taxon>
        <taxon>Ostreidae</taxon>
        <taxon>Magallana</taxon>
    </lineage>
</organism>
<dbReference type="Proteomes" id="UP000005408">
    <property type="component" value="Unassembled WGS sequence"/>
</dbReference>
<feature type="chain" id="PRO_5036476165" description="Chitin-binding type-2 domain-containing protein" evidence="1">
    <location>
        <begin position="27"/>
        <end position="216"/>
    </location>
</feature>